<feature type="compositionally biased region" description="Low complexity" evidence="1">
    <location>
        <begin position="145"/>
        <end position="155"/>
    </location>
</feature>
<protein>
    <submittedName>
        <fullName evidence="2">Uncharacterized protein</fullName>
    </submittedName>
</protein>
<reference evidence="2 3" key="1">
    <citation type="journal article" date="2015" name="Fungal Genet. Biol.">
        <title>Evolution of novel wood decay mechanisms in Agaricales revealed by the genome sequences of Fistulina hepatica and Cylindrobasidium torrendii.</title>
        <authorList>
            <person name="Floudas D."/>
            <person name="Held B.W."/>
            <person name="Riley R."/>
            <person name="Nagy L.G."/>
            <person name="Koehler G."/>
            <person name="Ransdell A.S."/>
            <person name="Younus H."/>
            <person name="Chow J."/>
            <person name="Chiniquy J."/>
            <person name="Lipzen A."/>
            <person name="Tritt A."/>
            <person name="Sun H."/>
            <person name="Haridas S."/>
            <person name="LaButti K."/>
            <person name="Ohm R.A."/>
            <person name="Kues U."/>
            <person name="Blanchette R.A."/>
            <person name="Grigoriev I.V."/>
            <person name="Minto R.E."/>
            <person name="Hibbett D.S."/>
        </authorList>
    </citation>
    <scope>NUCLEOTIDE SEQUENCE [LARGE SCALE GENOMIC DNA]</scope>
    <source>
        <strain evidence="2 3">FP15055 ss-10</strain>
    </source>
</reference>
<dbReference type="STRING" id="1314674.A0A0D7B475"/>
<sequence>MASAPSILNVHTPSESFAIVHSITQESLEALYDKLTRKASTTYRGQRVGPGWLKYEFNDSIWNLDDDSDYTIFVWRQKNEPPDLSASVSSVSSATDIPATTPTLHLHSPSLPLPTPPAYRNTAYYQFHPSRSGLLHPPTTRLAPRNGSSRGSIQSRRSKASATTSIGPETIKKDFERFHSENGVRTVTGNIGPVKGVRMLLKSGYRHVYIRREFAIVNGFIAADSAPGYGGYTGLVNIGQWPITLTTADSVVSNAPRKSLGNGAGSASVRSKKSIKKLAWDPELHGTDPVMMAVYLSEEPHFDVVLGRAFFEKRQIQVDPVNLTDVVCLDTGEKIECDVIILKDGRGEIVTVT</sequence>
<feature type="region of interest" description="Disordered" evidence="1">
    <location>
        <begin position="130"/>
        <end position="166"/>
    </location>
</feature>
<evidence type="ECO:0000256" key="1">
    <source>
        <dbReference type="SAM" id="MobiDB-lite"/>
    </source>
</evidence>
<gene>
    <name evidence="2" type="ORF">CYLTODRAFT_400654</name>
</gene>
<organism evidence="2 3">
    <name type="scientific">Cylindrobasidium torrendii FP15055 ss-10</name>
    <dbReference type="NCBI Taxonomy" id="1314674"/>
    <lineage>
        <taxon>Eukaryota</taxon>
        <taxon>Fungi</taxon>
        <taxon>Dikarya</taxon>
        <taxon>Basidiomycota</taxon>
        <taxon>Agaricomycotina</taxon>
        <taxon>Agaricomycetes</taxon>
        <taxon>Agaricomycetidae</taxon>
        <taxon>Agaricales</taxon>
        <taxon>Marasmiineae</taxon>
        <taxon>Physalacriaceae</taxon>
        <taxon>Cylindrobasidium</taxon>
    </lineage>
</organism>
<evidence type="ECO:0000313" key="2">
    <source>
        <dbReference type="EMBL" id="KIY65282.1"/>
    </source>
</evidence>
<dbReference type="Proteomes" id="UP000054007">
    <property type="component" value="Unassembled WGS sequence"/>
</dbReference>
<evidence type="ECO:0000313" key="3">
    <source>
        <dbReference type="Proteomes" id="UP000054007"/>
    </source>
</evidence>
<dbReference type="EMBL" id="KN880596">
    <property type="protein sequence ID" value="KIY65282.1"/>
    <property type="molecule type" value="Genomic_DNA"/>
</dbReference>
<dbReference type="AlphaFoldDB" id="A0A0D7B475"/>
<accession>A0A0D7B475</accession>
<proteinExistence type="predicted"/>
<name>A0A0D7B475_9AGAR</name>
<dbReference type="OrthoDB" id="6600758at2759"/>
<keyword evidence="3" id="KW-1185">Reference proteome</keyword>